<dbReference type="Pfam" id="PF10079">
    <property type="entry name" value="Rossmann-like_BshC"/>
    <property type="match status" value="1"/>
</dbReference>
<dbReference type="EMBL" id="JBHUMF010000031">
    <property type="protein sequence ID" value="MFD2682929.1"/>
    <property type="molecule type" value="Genomic_DNA"/>
</dbReference>
<comment type="function">
    <text evidence="3">Involved in bacillithiol (BSH) biosynthesis. May catalyze the last step of the pathway, the addition of cysteine to glucosamine malate (GlcN-Mal) to generate BSH.</text>
</comment>
<evidence type="ECO:0000313" key="7">
    <source>
        <dbReference type="Proteomes" id="UP001597506"/>
    </source>
</evidence>
<name>A0ABW5RYA1_9BACI</name>
<reference evidence="7" key="1">
    <citation type="journal article" date="2019" name="Int. J. Syst. Evol. Microbiol.">
        <title>The Global Catalogue of Microorganisms (GCM) 10K type strain sequencing project: providing services to taxonomists for standard genome sequencing and annotation.</title>
        <authorList>
            <consortium name="The Broad Institute Genomics Platform"/>
            <consortium name="The Broad Institute Genome Sequencing Center for Infectious Disease"/>
            <person name="Wu L."/>
            <person name="Ma J."/>
        </authorList>
    </citation>
    <scope>NUCLEOTIDE SEQUENCE [LARGE SCALE GENOMIC DNA]</scope>
    <source>
        <strain evidence="7">KCTC 3913</strain>
    </source>
</reference>
<dbReference type="RefSeq" id="WP_377937664.1">
    <property type="nucleotide sequence ID" value="NZ_JBHUMF010000031.1"/>
</dbReference>
<dbReference type="Pfam" id="PF24850">
    <property type="entry name" value="CC_BshC"/>
    <property type="match status" value="1"/>
</dbReference>
<feature type="domain" description="Bacillithiol biosynthesis BshC C-terminal coiled-coil" evidence="5">
    <location>
        <begin position="380"/>
        <end position="538"/>
    </location>
</feature>
<keyword evidence="1 3" id="KW-0436">Ligase</keyword>
<evidence type="ECO:0000259" key="5">
    <source>
        <dbReference type="Pfam" id="PF24850"/>
    </source>
</evidence>
<evidence type="ECO:0000256" key="1">
    <source>
        <dbReference type="ARBA" id="ARBA00022598"/>
    </source>
</evidence>
<accession>A0ABW5RYA1</accession>
<dbReference type="NCBIfam" id="TIGR03998">
    <property type="entry name" value="thiol_BshC"/>
    <property type="match status" value="1"/>
</dbReference>
<dbReference type="PIRSF" id="PIRSF012535">
    <property type="entry name" value="UCP012535"/>
    <property type="match status" value="1"/>
</dbReference>
<comment type="similarity">
    <text evidence="3">Belongs to the BshC family.</text>
</comment>
<dbReference type="EC" id="6.-.-.-" evidence="3"/>
<dbReference type="Proteomes" id="UP001597506">
    <property type="component" value="Unassembled WGS sequence"/>
</dbReference>
<dbReference type="InterPro" id="IPR055398">
    <property type="entry name" value="Rossmann-like_BshC"/>
</dbReference>
<dbReference type="InterPro" id="IPR011199">
    <property type="entry name" value="Bacillithiol_biosynth_BshC"/>
</dbReference>
<keyword evidence="7" id="KW-1185">Reference proteome</keyword>
<evidence type="ECO:0000313" key="6">
    <source>
        <dbReference type="EMBL" id="MFD2682929.1"/>
    </source>
</evidence>
<feature type="domain" description="Bacillithiol biosynthesis BshC N-terminal Rossmann-like" evidence="4">
    <location>
        <begin position="1"/>
        <end position="378"/>
    </location>
</feature>
<proteinExistence type="inferred from homology"/>
<evidence type="ECO:0000256" key="2">
    <source>
        <dbReference type="ARBA" id="ARBA00023054"/>
    </source>
</evidence>
<keyword evidence="2" id="KW-0175">Coiled coil</keyword>
<comment type="caution">
    <text evidence="6">The sequence shown here is derived from an EMBL/GenBank/DDBJ whole genome shotgun (WGS) entry which is preliminary data.</text>
</comment>
<evidence type="ECO:0000256" key="3">
    <source>
        <dbReference type="HAMAP-Rule" id="MF_01867"/>
    </source>
</evidence>
<sequence length="539" mass="62771">MVLESLRIPATNRFASLYLQQEEPVTSFFHYNLNANNVYSKRLEYIKERDFARQGLVDCITAYMENLPSSTEVRTSLERLKKDAVVVIGGQQAGLLTGPLYTIHKVISIIKFAEEKEKELNHPVVPVFWIAGEDHDFEEINHVFLQKNGKMVKKGYPERVLEKKMASHIHLSKDVMKDWTEEILKEFGETSFTTKIQQMLITASNSTETIVEFFAYLTMELFKEYGLLVIDSAFPPLRKLETTFFHELLNRNKELTESVLEQQKIVKGNGFSSMLDVSENAANLFLQWENERLLLETDGDYFKDKAGKVMFTRQELLSLLEKEPEKFSNNVVTRPLMQEWLFPSIAFIAGPGEIAYWGELKQAFELVGLEMPPVVPRLNITIIEREAAKRMEQYNVTPLKVMTEGMESSRQSFWDSIQDPGFEQELNDAKQYLENKYKNIMEKALIIDKSLEPIVEKNVQFHLKQFDFLLNKSEKALKQRHDIVFRQLNFLESSLRPNGGPQERTWNILYFLNKYDISFINELTDQPYVFDGMHKLLYV</sequence>
<protein>
    <recommendedName>
        <fullName evidence="3">Putative cysteine ligase BshC</fullName>
        <ecNumber evidence="3">6.-.-.-</ecNumber>
    </recommendedName>
</protein>
<gene>
    <name evidence="3 6" type="primary">bshC</name>
    <name evidence="6" type="ORF">ACFSUL_19480</name>
</gene>
<organism evidence="6 7">
    <name type="scientific">Bacillus seohaeanensis</name>
    <dbReference type="NCBI Taxonomy" id="284580"/>
    <lineage>
        <taxon>Bacteria</taxon>
        <taxon>Bacillati</taxon>
        <taxon>Bacillota</taxon>
        <taxon>Bacilli</taxon>
        <taxon>Bacillales</taxon>
        <taxon>Bacillaceae</taxon>
        <taxon>Bacillus</taxon>
    </lineage>
</organism>
<evidence type="ECO:0000259" key="4">
    <source>
        <dbReference type="Pfam" id="PF10079"/>
    </source>
</evidence>
<dbReference type="InterPro" id="IPR055399">
    <property type="entry name" value="CC_BshC"/>
</dbReference>
<dbReference type="HAMAP" id="MF_01867">
    <property type="entry name" value="BshC"/>
    <property type="match status" value="1"/>
</dbReference>